<keyword evidence="8" id="KW-0967">Endosome</keyword>
<dbReference type="STRING" id="554055.A0A2P6V049"/>
<feature type="transmembrane region" description="Helical" evidence="8">
    <location>
        <begin position="38"/>
        <end position="57"/>
    </location>
</feature>
<feature type="repeat" description="ANK" evidence="7">
    <location>
        <begin position="468"/>
        <end position="500"/>
    </location>
</feature>
<dbReference type="PANTHER" id="PTHR12570:SF91">
    <property type="entry name" value="MAGNESIUM TRANSPORTER-RELATED"/>
    <property type="match status" value="1"/>
</dbReference>
<dbReference type="InterPro" id="IPR002110">
    <property type="entry name" value="Ankyrin_rpt"/>
</dbReference>
<evidence type="ECO:0000313" key="9">
    <source>
        <dbReference type="EMBL" id="PSC67461.1"/>
    </source>
</evidence>
<evidence type="ECO:0000256" key="5">
    <source>
        <dbReference type="ARBA" id="ARBA00023136"/>
    </source>
</evidence>
<feature type="transmembrane region" description="Helical" evidence="8">
    <location>
        <begin position="136"/>
        <end position="156"/>
    </location>
</feature>
<dbReference type="OrthoDB" id="6428174at2759"/>
<comment type="function">
    <text evidence="6 8">Acts as a Mg(2+) transporter. Can also transport other divalent cations such as Fe(2+), Sr(2+), Ba(2+), Mn(2+) and Co(2+) but to a much less extent than Mg(2+).</text>
</comment>
<dbReference type="InterPro" id="IPR037185">
    <property type="entry name" value="EmrE-like"/>
</dbReference>
<keyword evidence="3 8" id="KW-0812">Transmembrane</keyword>
<evidence type="ECO:0000256" key="6">
    <source>
        <dbReference type="ARBA" id="ARBA00025284"/>
    </source>
</evidence>
<feature type="repeat" description="ANK" evidence="7">
    <location>
        <begin position="434"/>
        <end position="467"/>
    </location>
</feature>
<keyword evidence="7" id="KW-0040">ANK repeat</keyword>
<name>A0A2P6V049_9CHLO</name>
<evidence type="ECO:0000256" key="1">
    <source>
        <dbReference type="ARBA" id="ARBA00004141"/>
    </source>
</evidence>
<comment type="subunit">
    <text evidence="8">Homodimer.</text>
</comment>
<keyword evidence="8" id="KW-0406">Ion transport</keyword>
<feature type="transmembrane region" description="Helical" evidence="8">
    <location>
        <begin position="268"/>
        <end position="291"/>
    </location>
</feature>
<proteinExistence type="inferred from homology"/>
<feature type="transmembrane region" description="Helical" evidence="8">
    <location>
        <begin position="204"/>
        <end position="233"/>
    </location>
</feature>
<keyword evidence="10" id="KW-1185">Reference proteome</keyword>
<comment type="subcellular location">
    <subcellularLocation>
        <location evidence="8">Cell membrane</location>
        <topology evidence="8">Multi-pass membrane protein</topology>
    </subcellularLocation>
    <subcellularLocation>
        <location evidence="8">Early endosome</location>
    </subcellularLocation>
    <subcellularLocation>
        <location evidence="1">Membrane</location>
        <topology evidence="1">Multi-pass membrane protein</topology>
    </subcellularLocation>
</comment>
<dbReference type="GO" id="GO:0005769">
    <property type="term" value="C:early endosome"/>
    <property type="evidence" value="ECO:0007669"/>
    <property type="project" value="UniProtKB-SubCell"/>
</dbReference>
<protein>
    <recommendedName>
        <fullName evidence="8">Probable magnesium transporter</fullName>
    </recommendedName>
</protein>
<dbReference type="SUPFAM" id="SSF103481">
    <property type="entry name" value="Multidrug resistance efflux transporter EmrE"/>
    <property type="match status" value="1"/>
</dbReference>
<sequence length="559" mass="57555">MVDASRGSAGVGAAAAAAASGRAAAAAAGSAAALSDQSIGLILALSSSIFIGASFVIKKRGLRRAGATGVRAGSGGFSYLREPLWWAGLLSMAAGEVANFAAYAFAPAILVTPLGALSIIISAVLAHYLLAEKLNAFGVLGCVLCISGSLAIVLHAPEERPIASVLQVWGLAMQPWFLLYCCAALATTAYLIWGVPLEVQTSNILVYVAICSIVGSLSVMSCKALGIALKLTFEGDNQMIYPQTYAFMLVVASAVVTQMNYLNKALDLFNTAIVTPIYYVMFTSLTIAASMIMMREQQTNKQLLTEVSGFVTIVSGTFLLHTTKDVVLPLDAFLQLIIRGRSADAVKLPAMAAQVEKWRLHEALASKDDAACCQQIARFWSAHGSLPPVSVPTFNISGSFEDLVSAGLAQSAVALARLEAGSDDLSGAFANESEGSSYLHAAAAAGAGKAVVQALLAAGCILDAHDEEGETALHAAARAGAAAAVTALLAVGAEPLIRSSKHNRTARAVAAAKGQEEARALLAEAEEAATGKAAARQEALWGGKLSACQTSNATSTGTC</sequence>
<keyword evidence="8" id="KW-0460">Magnesium</keyword>
<feature type="transmembrane region" description="Helical" evidence="8">
    <location>
        <begin position="303"/>
        <end position="321"/>
    </location>
</feature>
<evidence type="ECO:0000256" key="2">
    <source>
        <dbReference type="ARBA" id="ARBA00007001"/>
    </source>
</evidence>
<keyword evidence="8" id="KW-0813">Transport</keyword>
<dbReference type="PROSITE" id="PS50297">
    <property type="entry name" value="ANK_REP_REGION"/>
    <property type="match status" value="1"/>
</dbReference>
<dbReference type="InterPro" id="IPR036770">
    <property type="entry name" value="Ankyrin_rpt-contain_sf"/>
</dbReference>
<comment type="caution">
    <text evidence="9">The sequence shown here is derived from an EMBL/GenBank/DDBJ whole genome shotgun (WGS) entry which is preliminary data.</text>
</comment>
<dbReference type="Pfam" id="PF05653">
    <property type="entry name" value="Mg_trans_NIPA"/>
    <property type="match status" value="1"/>
</dbReference>
<evidence type="ECO:0000256" key="4">
    <source>
        <dbReference type="ARBA" id="ARBA00022989"/>
    </source>
</evidence>
<dbReference type="InterPro" id="IPR008521">
    <property type="entry name" value="Mg_trans_NIPA"/>
</dbReference>
<dbReference type="PROSITE" id="PS50088">
    <property type="entry name" value="ANK_REPEAT"/>
    <property type="match status" value="2"/>
</dbReference>
<dbReference type="GO" id="GO:0015095">
    <property type="term" value="F:magnesium ion transmembrane transporter activity"/>
    <property type="evidence" value="ECO:0007669"/>
    <property type="project" value="UniProtKB-UniRule"/>
</dbReference>
<evidence type="ECO:0000256" key="7">
    <source>
        <dbReference type="PROSITE-ProRule" id="PRU00023"/>
    </source>
</evidence>
<dbReference type="SUPFAM" id="SSF48403">
    <property type="entry name" value="Ankyrin repeat"/>
    <property type="match status" value="1"/>
</dbReference>
<gene>
    <name evidence="9" type="ORF">C2E20_8854</name>
</gene>
<feature type="transmembrane region" description="Helical" evidence="8">
    <location>
        <begin position="245"/>
        <end position="262"/>
    </location>
</feature>
<organism evidence="9 10">
    <name type="scientific">Micractinium conductrix</name>
    <dbReference type="NCBI Taxonomy" id="554055"/>
    <lineage>
        <taxon>Eukaryota</taxon>
        <taxon>Viridiplantae</taxon>
        <taxon>Chlorophyta</taxon>
        <taxon>core chlorophytes</taxon>
        <taxon>Trebouxiophyceae</taxon>
        <taxon>Chlorellales</taxon>
        <taxon>Chlorellaceae</taxon>
        <taxon>Chlorella clade</taxon>
        <taxon>Micractinium</taxon>
    </lineage>
</organism>
<evidence type="ECO:0000256" key="8">
    <source>
        <dbReference type="RuleBase" id="RU363078"/>
    </source>
</evidence>
<dbReference type="PANTHER" id="PTHR12570">
    <property type="match status" value="1"/>
</dbReference>
<keyword evidence="8" id="KW-1003">Cell membrane</keyword>
<dbReference type="Proteomes" id="UP000239649">
    <property type="component" value="Unassembled WGS sequence"/>
</dbReference>
<accession>A0A2P6V049</accession>
<dbReference type="GO" id="GO:0005886">
    <property type="term" value="C:plasma membrane"/>
    <property type="evidence" value="ECO:0007669"/>
    <property type="project" value="UniProtKB-SubCell"/>
</dbReference>
<feature type="transmembrane region" description="Helical" evidence="8">
    <location>
        <begin position="100"/>
        <end position="130"/>
    </location>
</feature>
<reference evidence="9 10" key="1">
    <citation type="journal article" date="2018" name="Plant J.">
        <title>Genome sequences of Chlorella sorokiniana UTEX 1602 and Micractinium conductrix SAG 241.80: implications to maltose excretion by a green alga.</title>
        <authorList>
            <person name="Arriola M.B."/>
            <person name="Velmurugan N."/>
            <person name="Zhang Y."/>
            <person name="Plunkett M.H."/>
            <person name="Hondzo H."/>
            <person name="Barney B.M."/>
        </authorList>
    </citation>
    <scope>NUCLEOTIDE SEQUENCE [LARGE SCALE GENOMIC DNA]</scope>
    <source>
        <strain evidence="9 10">SAG 241.80</strain>
    </source>
</reference>
<dbReference type="SMART" id="SM00248">
    <property type="entry name" value="ANK"/>
    <property type="match status" value="2"/>
</dbReference>
<evidence type="ECO:0000313" key="10">
    <source>
        <dbReference type="Proteomes" id="UP000239649"/>
    </source>
</evidence>
<dbReference type="Gene3D" id="1.25.40.20">
    <property type="entry name" value="Ankyrin repeat-containing domain"/>
    <property type="match status" value="1"/>
</dbReference>
<dbReference type="AlphaFoldDB" id="A0A2P6V049"/>
<evidence type="ECO:0000256" key="3">
    <source>
        <dbReference type="ARBA" id="ARBA00022692"/>
    </source>
</evidence>
<keyword evidence="4 8" id="KW-1133">Transmembrane helix</keyword>
<comment type="similarity">
    <text evidence="2 8">Belongs to the NIPA (TC 2.A.7) family.</text>
</comment>
<keyword evidence="5 8" id="KW-0472">Membrane</keyword>
<feature type="transmembrane region" description="Helical" evidence="8">
    <location>
        <begin position="168"/>
        <end position="192"/>
    </location>
</feature>
<dbReference type="EMBL" id="LHPF02000058">
    <property type="protein sequence ID" value="PSC67461.1"/>
    <property type="molecule type" value="Genomic_DNA"/>
</dbReference>
<dbReference type="Pfam" id="PF12796">
    <property type="entry name" value="Ank_2"/>
    <property type="match status" value="1"/>
</dbReference>